<reference evidence="1 2" key="1">
    <citation type="submission" date="2021-08" db="EMBL/GenBank/DDBJ databases">
        <title>The genome sequence of Chitinophaga sp. B61.</title>
        <authorList>
            <person name="Zhang X."/>
        </authorList>
    </citation>
    <scope>NUCLEOTIDE SEQUENCE [LARGE SCALE GENOMIC DNA]</scope>
    <source>
        <strain evidence="1 2">B61</strain>
    </source>
</reference>
<evidence type="ECO:0000313" key="2">
    <source>
        <dbReference type="Proteomes" id="UP000812961"/>
    </source>
</evidence>
<evidence type="ECO:0000313" key="1">
    <source>
        <dbReference type="EMBL" id="MBW8684680.1"/>
    </source>
</evidence>
<dbReference type="RefSeq" id="WP_220249897.1">
    <property type="nucleotide sequence ID" value="NZ_JAICCF010000002.1"/>
</dbReference>
<dbReference type="Proteomes" id="UP000812961">
    <property type="component" value="Unassembled WGS sequence"/>
</dbReference>
<protein>
    <submittedName>
        <fullName evidence="1">Uncharacterized protein</fullName>
    </submittedName>
</protein>
<keyword evidence="2" id="KW-1185">Reference proteome</keyword>
<sequence length="125" mass="13699">MRIAKYRLFNNPGMAQFVKGVATRAGKRSTAAAKARLSINFVITDYYRGAINDVIYMIVRNAESVKVSILCVDGKLLESGPATRSSSGLWNYHAVIRNPDFPGTKVLILATDSHGNQQESVEPVL</sequence>
<gene>
    <name evidence="1" type="ORF">K1Y79_10090</name>
</gene>
<organism evidence="1 2">
    <name type="scientific">Chitinophaga rhizophila</name>
    <dbReference type="NCBI Taxonomy" id="2866212"/>
    <lineage>
        <taxon>Bacteria</taxon>
        <taxon>Pseudomonadati</taxon>
        <taxon>Bacteroidota</taxon>
        <taxon>Chitinophagia</taxon>
        <taxon>Chitinophagales</taxon>
        <taxon>Chitinophagaceae</taxon>
        <taxon>Chitinophaga</taxon>
    </lineage>
</organism>
<accession>A0ABS7GC20</accession>
<dbReference type="EMBL" id="JAICCF010000002">
    <property type="protein sequence ID" value="MBW8684680.1"/>
    <property type="molecule type" value="Genomic_DNA"/>
</dbReference>
<proteinExistence type="predicted"/>
<name>A0ABS7GC20_9BACT</name>
<comment type="caution">
    <text evidence="1">The sequence shown here is derived from an EMBL/GenBank/DDBJ whole genome shotgun (WGS) entry which is preliminary data.</text>
</comment>